<dbReference type="Proteomes" id="UP000238348">
    <property type="component" value="Chromosome"/>
</dbReference>
<evidence type="ECO:0000313" key="10">
    <source>
        <dbReference type="EMBL" id="AUX48683.1"/>
    </source>
</evidence>
<evidence type="ECO:0000256" key="2">
    <source>
        <dbReference type="ARBA" id="ARBA00006448"/>
    </source>
</evidence>
<keyword evidence="6 8" id="KW-0472">Membrane</keyword>
<gene>
    <name evidence="10" type="primary">spr</name>
    <name evidence="10" type="ORF">SOCE26_102240</name>
</gene>
<dbReference type="InterPro" id="IPR007353">
    <property type="entry name" value="DUF421"/>
</dbReference>
<feature type="compositionally biased region" description="Polar residues" evidence="7">
    <location>
        <begin position="245"/>
        <end position="257"/>
    </location>
</feature>
<evidence type="ECO:0000256" key="7">
    <source>
        <dbReference type="SAM" id="MobiDB-lite"/>
    </source>
</evidence>
<dbReference type="RefSeq" id="WP_104986505.1">
    <property type="nucleotide sequence ID" value="NZ_CP012673.1"/>
</dbReference>
<dbReference type="EMBL" id="CP012673">
    <property type="protein sequence ID" value="AUX48683.1"/>
    <property type="molecule type" value="Genomic_DNA"/>
</dbReference>
<evidence type="ECO:0000256" key="3">
    <source>
        <dbReference type="ARBA" id="ARBA00022475"/>
    </source>
</evidence>
<dbReference type="OrthoDB" id="6538282at2"/>
<organism evidence="10 11">
    <name type="scientific">Sorangium cellulosum</name>
    <name type="common">Polyangium cellulosum</name>
    <dbReference type="NCBI Taxonomy" id="56"/>
    <lineage>
        <taxon>Bacteria</taxon>
        <taxon>Pseudomonadati</taxon>
        <taxon>Myxococcota</taxon>
        <taxon>Polyangia</taxon>
        <taxon>Polyangiales</taxon>
        <taxon>Polyangiaceae</taxon>
        <taxon>Sorangium</taxon>
    </lineage>
</organism>
<evidence type="ECO:0000256" key="5">
    <source>
        <dbReference type="ARBA" id="ARBA00022989"/>
    </source>
</evidence>
<reference evidence="10 11" key="1">
    <citation type="submission" date="2015-09" db="EMBL/GenBank/DDBJ databases">
        <title>Sorangium comparison.</title>
        <authorList>
            <person name="Zaburannyi N."/>
            <person name="Bunk B."/>
            <person name="Overmann J."/>
            <person name="Mueller R."/>
        </authorList>
    </citation>
    <scope>NUCLEOTIDE SEQUENCE [LARGE SCALE GENOMIC DNA]</scope>
    <source>
        <strain evidence="10 11">So ce26</strain>
    </source>
</reference>
<keyword evidence="3" id="KW-1003">Cell membrane</keyword>
<dbReference type="GO" id="GO:0005886">
    <property type="term" value="C:plasma membrane"/>
    <property type="evidence" value="ECO:0007669"/>
    <property type="project" value="UniProtKB-SubCell"/>
</dbReference>
<name>A0A2L0FAY1_SORCE</name>
<evidence type="ECO:0000256" key="6">
    <source>
        <dbReference type="ARBA" id="ARBA00023136"/>
    </source>
</evidence>
<evidence type="ECO:0000313" key="11">
    <source>
        <dbReference type="Proteomes" id="UP000238348"/>
    </source>
</evidence>
<dbReference type="PANTHER" id="PTHR34582">
    <property type="entry name" value="UPF0702 TRANSMEMBRANE PROTEIN YCAP"/>
    <property type="match status" value="1"/>
</dbReference>
<feature type="region of interest" description="Disordered" evidence="7">
    <location>
        <begin position="224"/>
        <end position="257"/>
    </location>
</feature>
<sequence>MTPEEIRLFELERMLRGQTPWSFAFEVLVRVVFIYLILVVSMRLMGRRMAKQMSRNEMAALVSLAAAIGPAMQAPDRGLLPAAFVALLVVGMQRGLASLTARYHRLEQITQGNVTTLVADGCLDHRAISSSLLTRDRIFSQLRSQGLEHLGQVDRLHLEANGSFTTLRAQEERPGLSILPAWDEDAHRAQPEAPGVRACEGCGLLVERGEEPPACDRCGSSAWMRAVGEPPRQKPQPTKGDGPRSRQQPVASSSSGG</sequence>
<accession>A0A2L0FAY1</accession>
<keyword evidence="5 8" id="KW-1133">Transmembrane helix</keyword>
<dbReference type="AlphaFoldDB" id="A0A2L0FAY1"/>
<evidence type="ECO:0000256" key="4">
    <source>
        <dbReference type="ARBA" id="ARBA00022692"/>
    </source>
</evidence>
<dbReference type="Pfam" id="PF04239">
    <property type="entry name" value="DUF421"/>
    <property type="match status" value="1"/>
</dbReference>
<keyword evidence="4 8" id="KW-0812">Transmembrane</keyword>
<evidence type="ECO:0000256" key="8">
    <source>
        <dbReference type="SAM" id="Phobius"/>
    </source>
</evidence>
<protein>
    <submittedName>
        <fullName evidence="10">Membrane protein</fullName>
    </submittedName>
</protein>
<evidence type="ECO:0000259" key="9">
    <source>
        <dbReference type="Pfam" id="PF04239"/>
    </source>
</evidence>
<dbReference type="InterPro" id="IPR023090">
    <property type="entry name" value="UPF0702_alpha/beta_dom_sf"/>
</dbReference>
<dbReference type="PANTHER" id="PTHR34582:SF6">
    <property type="entry name" value="UPF0702 TRANSMEMBRANE PROTEIN YCAP"/>
    <property type="match status" value="1"/>
</dbReference>
<evidence type="ECO:0000256" key="1">
    <source>
        <dbReference type="ARBA" id="ARBA00004651"/>
    </source>
</evidence>
<dbReference type="Gene3D" id="3.30.240.20">
    <property type="entry name" value="bsu07140 like domains"/>
    <property type="match status" value="1"/>
</dbReference>
<comment type="subcellular location">
    <subcellularLocation>
        <location evidence="1">Cell membrane</location>
        <topology evidence="1">Multi-pass membrane protein</topology>
    </subcellularLocation>
</comment>
<feature type="transmembrane region" description="Helical" evidence="8">
    <location>
        <begin position="20"/>
        <end position="44"/>
    </location>
</feature>
<feature type="domain" description="YetF C-terminal" evidence="9">
    <location>
        <begin position="102"/>
        <end position="174"/>
    </location>
</feature>
<comment type="similarity">
    <text evidence="2">Belongs to the UPF0702 family.</text>
</comment>
<proteinExistence type="inferred from homology"/>